<dbReference type="PANTHER" id="PTHR11365">
    <property type="entry name" value="5-OXOPROLINASE RELATED"/>
    <property type="match status" value="1"/>
</dbReference>
<evidence type="ECO:0000313" key="8">
    <source>
        <dbReference type="Proteomes" id="UP000011645"/>
    </source>
</evidence>
<keyword evidence="5" id="KW-0614">Plasmid</keyword>
<dbReference type="EMBL" id="AOHV01000019">
    <property type="protein sequence ID" value="ELY38789.1"/>
    <property type="molecule type" value="Genomic_DNA"/>
</dbReference>
<dbReference type="InterPro" id="IPR049517">
    <property type="entry name" value="ACX-like_C"/>
</dbReference>
<evidence type="ECO:0000259" key="4">
    <source>
        <dbReference type="Pfam" id="PF19278"/>
    </source>
</evidence>
<feature type="domain" description="Acetophenone carboxylase-like C-terminal" evidence="4">
    <location>
        <begin position="508"/>
        <end position="674"/>
    </location>
</feature>
<dbReference type="GO" id="GO:0006749">
    <property type="term" value="P:glutathione metabolic process"/>
    <property type="evidence" value="ECO:0007669"/>
    <property type="project" value="TreeGrafter"/>
</dbReference>
<evidence type="ECO:0000259" key="2">
    <source>
        <dbReference type="Pfam" id="PF01968"/>
    </source>
</evidence>
<feature type="region of interest" description="Disordered" evidence="1">
    <location>
        <begin position="598"/>
        <end position="620"/>
    </location>
</feature>
<dbReference type="eggNOG" id="arCOG01511">
    <property type="taxonomic scope" value="Archaea"/>
</dbReference>
<dbReference type="GeneID" id="9421493"/>
<dbReference type="HOGENOM" id="CLU_002157_1_2_2"/>
<dbReference type="KEGG" id="hje:HacjB3_18518"/>
<dbReference type="GO" id="GO:0005829">
    <property type="term" value="C:cytosol"/>
    <property type="evidence" value="ECO:0007669"/>
    <property type="project" value="TreeGrafter"/>
</dbReference>
<organism evidence="5 7">
    <name type="scientific">Halalkalicoccus jeotgali (strain DSM 18796 / CECT 7217 / JCM 14584 / KCTC 4019 / B3)</name>
    <dbReference type="NCBI Taxonomy" id="795797"/>
    <lineage>
        <taxon>Archaea</taxon>
        <taxon>Methanobacteriati</taxon>
        <taxon>Methanobacteriota</taxon>
        <taxon>Stenosarchaea group</taxon>
        <taxon>Halobacteria</taxon>
        <taxon>Halobacteriales</taxon>
        <taxon>Halococcaceae</taxon>
        <taxon>Halalkalicoccus</taxon>
    </lineage>
</organism>
<dbReference type="Pfam" id="PF05378">
    <property type="entry name" value="Hydant_A_N"/>
    <property type="match status" value="1"/>
</dbReference>
<dbReference type="InterPro" id="IPR002821">
    <property type="entry name" value="Hydantoinase_A"/>
</dbReference>
<dbReference type="InterPro" id="IPR043129">
    <property type="entry name" value="ATPase_NBD"/>
</dbReference>
<dbReference type="EMBL" id="CP002064">
    <property type="protein sequence ID" value="ADJ17046.1"/>
    <property type="molecule type" value="Genomic_DNA"/>
</dbReference>
<dbReference type="Proteomes" id="UP000011645">
    <property type="component" value="Unassembled WGS sequence"/>
</dbReference>
<dbReference type="InterPro" id="IPR008040">
    <property type="entry name" value="Hydant_A_N"/>
</dbReference>
<evidence type="ECO:0000259" key="3">
    <source>
        <dbReference type="Pfam" id="PF05378"/>
    </source>
</evidence>
<dbReference type="GO" id="GO:0017168">
    <property type="term" value="F:5-oxoprolinase (ATP-hydrolyzing) activity"/>
    <property type="evidence" value="ECO:0007669"/>
    <property type="project" value="TreeGrafter"/>
</dbReference>
<evidence type="ECO:0000313" key="7">
    <source>
        <dbReference type="Proteomes" id="UP000000390"/>
    </source>
</evidence>
<protein>
    <submittedName>
        <fullName evidence="5">Hydantoin utilization protein</fullName>
    </submittedName>
</protein>
<feature type="domain" description="Hydantoinase A/oxoprolinase" evidence="2">
    <location>
        <begin position="208"/>
        <end position="493"/>
    </location>
</feature>
<gene>
    <name evidence="5" type="ordered locus">HacjB3_18518</name>
    <name evidence="6" type="ORF">C497_06389</name>
</gene>
<name>D8JCD9_HALJB</name>
<dbReference type="InterPro" id="IPR045079">
    <property type="entry name" value="Oxoprolinase-like"/>
</dbReference>
<sequence length="685" mass="75524">MNNTKTPARYRVGIDTGGTFTDFVSIDEESGTLTITKTSSTPQNPIDGVVNSIDESTITNETDAVSQLIHGTTVTTNALIERTGAEIGYITTDGFTDVPFIQRINRKDHYDLRWDKPEPLVERKNCHGITERVNYKGEVLEPLDEAGLRETVRELSEQGIDTYAVIFLFSYVNPEHEQRTQEIIFDENPDATVSLSHQVYSKWREYERASTTLADSYLKPDMQSYIDEFEHRMDDRDITNTAIMKSNGGVMFPDAARQNPVHTITSGPAGGVVSARYFGSSFGFDDMVSIDMGGTSCDLSILTDGEQNYTTNFELEFGLPINVPMIDIATIGAGGGSIAWIDEGGLLNVGPRSAGAQPGPACYGRGGTNPAVTDAHLVLGRLNPDFFLGGKLDLDEEAAYKTLEELGDKIEMSAEEAAASVLQITNNNMYNALSAELVERGHDPQQFAMVSFGGAGPLHAAELARKSGISNIVVPVHPGVASATGLVMADGRVDYEQTMAMRSDQYDLEQIENLFESLTRRAITDLEQEGFDGETDVTMAMGMRYLGQNYEIEVPVGFDEVTEQNLTELFDWFHQRHEHLYGFQNTDEVIEIISFKATAQQPRQSPPLEELPERDSTAKETREVYFEETGNVVTDIYDRDELGQNAVADGPAIIEDTDATTVVPPSATFETDTYGNILIELEDDR</sequence>
<dbReference type="OrthoDB" id="8261at2157"/>
<dbReference type="Pfam" id="PF01968">
    <property type="entry name" value="Hydantoinase_A"/>
    <property type="match status" value="1"/>
</dbReference>
<evidence type="ECO:0000313" key="5">
    <source>
        <dbReference type="EMBL" id="ADJ17046.1"/>
    </source>
</evidence>
<dbReference type="Pfam" id="PF19278">
    <property type="entry name" value="Hydant_A_C"/>
    <property type="match status" value="1"/>
</dbReference>
<dbReference type="RefSeq" id="WP_008415350.1">
    <property type="nucleotide sequence ID" value="NC_014299.1"/>
</dbReference>
<geneLocation type="plasmid" evidence="5 7">
    <name>2</name>
</geneLocation>
<reference evidence="6 8" key="2">
    <citation type="journal article" date="2014" name="PLoS Genet.">
        <title>Phylogenetically driven sequencing of extremely halophilic archaea reveals strategies for static and dynamic osmo-response.</title>
        <authorList>
            <person name="Becker E.A."/>
            <person name="Seitzer P.M."/>
            <person name="Tritt A."/>
            <person name="Larsen D."/>
            <person name="Krusor M."/>
            <person name="Yao A.I."/>
            <person name="Wu D."/>
            <person name="Madern D."/>
            <person name="Eisen J.A."/>
            <person name="Darling A.E."/>
            <person name="Facciotti M.T."/>
        </authorList>
    </citation>
    <scope>NUCLEOTIDE SEQUENCE [LARGE SCALE GENOMIC DNA]</scope>
    <source>
        <strain evidence="6">B3</strain>
        <strain evidence="8">DSM 18796 / CECT 7217 / JCM 14584 / KCTC 4019 / B3</strain>
    </source>
</reference>
<feature type="compositionally biased region" description="Basic and acidic residues" evidence="1">
    <location>
        <begin position="611"/>
        <end position="620"/>
    </location>
</feature>
<feature type="domain" description="Hydantoinase/oxoprolinase N-terminal" evidence="3">
    <location>
        <begin position="11"/>
        <end position="184"/>
    </location>
</feature>
<accession>D8JCD9</accession>
<dbReference type="AlphaFoldDB" id="D8JCD9"/>
<keyword evidence="8" id="KW-1185">Reference proteome</keyword>
<evidence type="ECO:0000313" key="6">
    <source>
        <dbReference type="EMBL" id="ELY38789.1"/>
    </source>
</evidence>
<dbReference type="PATRIC" id="fig|795797.18.peg.3593"/>
<dbReference type="PANTHER" id="PTHR11365:SF23">
    <property type="entry name" value="HYPOTHETICAL 5-OXOPROLINASE (EUROFUNG)-RELATED"/>
    <property type="match status" value="1"/>
</dbReference>
<evidence type="ECO:0000256" key="1">
    <source>
        <dbReference type="SAM" id="MobiDB-lite"/>
    </source>
</evidence>
<dbReference type="SUPFAM" id="SSF53067">
    <property type="entry name" value="Actin-like ATPase domain"/>
    <property type="match status" value="1"/>
</dbReference>
<proteinExistence type="predicted"/>
<dbReference type="Proteomes" id="UP000000390">
    <property type="component" value="Plasmid 2"/>
</dbReference>
<reference evidence="5 7" key="1">
    <citation type="journal article" date="2010" name="J. Bacteriol.">
        <title>Complete genome sequence of Halalkalicoccus jeotgali B3(T), an extremely halophilic archaeon.</title>
        <authorList>
            <person name="Roh S.W."/>
            <person name="Nam Y.D."/>
            <person name="Nam S.H."/>
            <person name="Choi S.H."/>
            <person name="Park H.S."/>
            <person name="Bae J.W."/>
        </authorList>
    </citation>
    <scope>NUCLEOTIDE SEQUENCE [LARGE SCALE GENOMIC DNA]</scope>
    <source>
        <strain evidence="5">B3</strain>
        <strain evidence="7">DSM 18796 / CECT 7217 / JCM 14584 / KCTC 4019 / B3</strain>
        <plasmid evidence="7">2</plasmid>
    </source>
</reference>